<sequence>MASEEMNRSTGSESNRDTYSFYLTDSSWVAFLQDHGYAVLKGVVSRGDVDKAKDMIWDDLEGAEGISRVDPTTWTSQNWRLSRTGLVGSLAQSAGPWHLRGLPAVKEAFSRIWGDDDLCTSMDAAIIWKPWWEQPPGDEGTDWRPMTEGLHLDQNPFSKPDLDCIQGMIPLLPVDETVGGLQVIPFSHTPKAKEILKKKYPQLEGVGDWCPVYGRIQDKPPAEPQLLLADAGDLILWDSRLVHGGVVGTGRISSQNEEQGCNDVVLESGSGDDALDASVRSIIRVLSENSEDADTITEMGEALLDLGQKHRRIHEGLSNPDGQCLELARMTCTLAMTPRKWASQEIAQARLEGFNDGRSFNHCPHEGGTSTGAVHAVRKPEYRKFTLSKAQRQVL</sequence>
<evidence type="ECO:0008006" key="2">
    <source>
        <dbReference type="Google" id="ProtNLM"/>
    </source>
</evidence>
<protein>
    <recommendedName>
        <fullName evidence="2">Phytanoyl-CoA dioxygenase</fullName>
    </recommendedName>
</protein>
<dbReference type="SUPFAM" id="SSF51197">
    <property type="entry name" value="Clavaminate synthase-like"/>
    <property type="match status" value="1"/>
</dbReference>
<evidence type="ECO:0000313" key="1">
    <source>
        <dbReference type="EMBL" id="CAD9422778.1"/>
    </source>
</evidence>
<gene>
    <name evidence="1" type="ORF">DSPE1174_LOCUS14038</name>
</gene>
<proteinExistence type="predicted"/>
<dbReference type="PANTHER" id="PTHR31630:SF6">
    <property type="entry name" value="PHYTANOYL-COA DIOXYGENASE-RELATED"/>
    <property type="match status" value="1"/>
</dbReference>
<dbReference type="Gene3D" id="2.60.120.620">
    <property type="entry name" value="q2cbj1_9rhob like domain"/>
    <property type="match status" value="1"/>
</dbReference>
<dbReference type="Pfam" id="PF05721">
    <property type="entry name" value="PhyH"/>
    <property type="match status" value="1"/>
</dbReference>
<dbReference type="EMBL" id="HBGS01027725">
    <property type="protein sequence ID" value="CAD9422778.1"/>
    <property type="molecule type" value="Transcribed_RNA"/>
</dbReference>
<dbReference type="AlphaFoldDB" id="A0A7S2CFW4"/>
<dbReference type="PANTHER" id="PTHR31630">
    <property type="entry name" value="PHYTANOYL-COA DIOXYGENASE-RELATED-RELATED"/>
    <property type="match status" value="1"/>
</dbReference>
<reference evidence="1" key="1">
    <citation type="submission" date="2021-01" db="EMBL/GenBank/DDBJ databases">
        <authorList>
            <person name="Corre E."/>
            <person name="Pelletier E."/>
            <person name="Niang G."/>
            <person name="Scheremetjew M."/>
            <person name="Finn R."/>
            <person name="Kale V."/>
            <person name="Holt S."/>
            <person name="Cochrane G."/>
            <person name="Meng A."/>
            <person name="Brown T."/>
            <person name="Cohen L."/>
        </authorList>
    </citation>
    <scope>NUCLEOTIDE SEQUENCE</scope>
    <source>
        <strain evidence="1">CCMP1381</strain>
    </source>
</reference>
<dbReference type="InterPro" id="IPR008775">
    <property type="entry name" value="Phytyl_CoA_dOase-like"/>
</dbReference>
<name>A0A7S2CFW4_9STRA</name>
<organism evidence="1">
    <name type="scientific">Octactis speculum</name>
    <dbReference type="NCBI Taxonomy" id="3111310"/>
    <lineage>
        <taxon>Eukaryota</taxon>
        <taxon>Sar</taxon>
        <taxon>Stramenopiles</taxon>
        <taxon>Ochrophyta</taxon>
        <taxon>Dictyochophyceae</taxon>
        <taxon>Dictyochales</taxon>
        <taxon>Dictyochaceae</taxon>
        <taxon>Octactis</taxon>
    </lineage>
</organism>
<accession>A0A7S2CFW4</accession>